<gene>
    <name evidence="4" type="ORF">BN938_2862</name>
</gene>
<dbReference type="eggNOG" id="COG0635">
    <property type="taxonomic scope" value="Bacteria"/>
</dbReference>
<keyword evidence="2" id="KW-0349">Heme</keyword>
<comment type="subcellular location">
    <subcellularLocation>
        <location evidence="2">Cytoplasm</location>
    </subcellularLocation>
</comment>
<dbReference type="SUPFAM" id="SSF102114">
    <property type="entry name" value="Radical SAM enzymes"/>
    <property type="match status" value="1"/>
</dbReference>
<evidence type="ECO:0000256" key="2">
    <source>
        <dbReference type="RuleBase" id="RU364116"/>
    </source>
</evidence>
<name>A0A060REB3_9BACT</name>
<dbReference type="SMART" id="SM00729">
    <property type="entry name" value="Elp3"/>
    <property type="match status" value="1"/>
</dbReference>
<dbReference type="Pfam" id="PF06969">
    <property type="entry name" value="HemN_C"/>
    <property type="match status" value="1"/>
</dbReference>
<dbReference type="NCBIfam" id="TIGR00539">
    <property type="entry name" value="hemN_rel"/>
    <property type="match status" value="1"/>
</dbReference>
<keyword evidence="2" id="KW-0143">Chaperone</keyword>
<feature type="domain" description="Radical SAM core" evidence="3">
    <location>
        <begin position="1"/>
        <end position="194"/>
    </location>
</feature>
<evidence type="ECO:0000313" key="5">
    <source>
        <dbReference type="Proteomes" id="UP000027616"/>
    </source>
</evidence>
<comment type="function">
    <text evidence="2">Probably acts as a heme chaperone, transferring heme to an unknown acceptor. Binds one molecule of heme per monomer, possibly covalently. Binds 1 [4Fe-4S] cluster. The cluster is coordinated with 3 cysteines and an exchangeable S-adenosyl-L-methionine.</text>
</comment>
<dbReference type="PATRIC" id="fig|1433126.3.peg.2832"/>
<dbReference type="GO" id="GO:0051539">
    <property type="term" value="F:4 iron, 4 sulfur cluster binding"/>
    <property type="evidence" value="ECO:0007669"/>
    <property type="project" value="UniProtKB-UniRule"/>
</dbReference>
<dbReference type="Pfam" id="PF04055">
    <property type="entry name" value="Radical_SAM"/>
    <property type="match status" value="1"/>
</dbReference>
<dbReference type="InterPro" id="IPR058240">
    <property type="entry name" value="rSAM_sf"/>
</dbReference>
<keyword evidence="2" id="KW-0479">Metal-binding</keyword>
<dbReference type="PROSITE" id="PS51918">
    <property type="entry name" value="RADICAL_SAM"/>
    <property type="match status" value="1"/>
</dbReference>
<keyword evidence="4" id="KW-0346">Stress response</keyword>
<dbReference type="InterPro" id="IPR007197">
    <property type="entry name" value="rSAM"/>
</dbReference>
<dbReference type="GO" id="GO:0004109">
    <property type="term" value="F:coproporphyrinogen oxidase activity"/>
    <property type="evidence" value="ECO:0007669"/>
    <property type="project" value="InterPro"/>
</dbReference>
<organism evidence="4 5">
    <name type="scientific">Mucinivorans hirudinis</name>
    <dbReference type="NCBI Taxonomy" id="1433126"/>
    <lineage>
        <taxon>Bacteria</taxon>
        <taxon>Pseudomonadati</taxon>
        <taxon>Bacteroidota</taxon>
        <taxon>Bacteroidia</taxon>
        <taxon>Bacteroidales</taxon>
        <taxon>Rikenellaceae</taxon>
        <taxon>Mucinivorans</taxon>
    </lineage>
</organism>
<keyword evidence="2" id="KW-0411">Iron-sulfur</keyword>
<proteinExistence type="inferred from homology"/>
<dbReference type="InterPro" id="IPR034505">
    <property type="entry name" value="Coproporphyrinogen-III_oxidase"/>
</dbReference>
<keyword evidence="5" id="KW-1185">Reference proteome</keyword>
<dbReference type="GO" id="GO:0005737">
    <property type="term" value="C:cytoplasm"/>
    <property type="evidence" value="ECO:0007669"/>
    <property type="project" value="UniProtKB-SubCell"/>
</dbReference>
<keyword evidence="2" id="KW-0949">S-adenosyl-L-methionine</keyword>
<dbReference type="InterPro" id="IPR006638">
    <property type="entry name" value="Elp3/MiaA/NifB-like_rSAM"/>
</dbReference>
<reference evidence="4 5" key="1">
    <citation type="journal article" date="2015" name="Genome Announc.">
        <title>Complete Genome Sequence of the Novel Leech Symbiont Mucinivorans hirudinis M3T.</title>
        <authorList>
            <person name="Nelson M.C."/>
            <person name="Bomar L."/>
            <person name="Graf J."/>
        </authorList>
    </citation>
    <scope>NUCLEOTIDE SEQUENCE [LARGE SCALE GENOMIC DNA]</scope>
    <source>
        <strain evidence="5">M3</strain>
    </source>
</reference>
<evidence type="ECO:0000259" key="3">
    <source>
        <dbReference type="PROSITE" id="PS51918"/>
    </source>
</evidence>
<dbReference type="EMBL" id="HG934468">
    <property type="protein sequence ID" value="CDN32928.1"/>
    <property type="molecule type" value="Genomic_DNA"/>
</dbReference>
<dbReference type="PANTHER" id="PTHR13932">
    <property type="entry name" value="COPROPORPHYRINIGEN III OXIDASE"/>
    <property type="match status" value="1"/>
</dbReference>
<comment type="similarity">
    <text evidence="1">Belongs to the anaerobic coproporphyrinogen-III oxidase family. HemW subfamily.</text>
</comment>
<dbReference type="Gene3D" id="3.30.750.200">
    <property type="match status" value="1"/>
</dbReference>
<keyword evidence="2" id="KW-0963">Cytoplasm</keyword>
<dbReference type="HOGENOM" id="CLU_027579_1_1_10"/>
<protein>
    <recommendedName>
        <fullName evidence="2">Heme chaperone HemW</fullName>
    </recommendedName>
</protein>
<dbReference type="KEGG" id="rbc:BN938_2862"/>
<dbReference type="InterPro" id="IPR004559">
    <property type="entry name" value="HemW-like"/>
</dbReference>
<dbReference type="PANTHER" id="PTHR13932:SF5">
    <property type="entry name" value="RADICAL S-ADENOSYL METHIONINE DOMAIN-CONTAINING PROTEIN 1, MITOCHONDRIAL"/>
    <property type="match status" value="1"/>
</dbReference>
<evidence type="ECO:0000256" key="1">
    <source>
        <dbReference type="ARBA" id="ARBA00006100"/>
    </source>
</evidence>
<dbReference type="AlphaFoldDB" id="A0A060REB3"/>
<dbReference type="InterPro" id="IPR010723">
    <property type="entry name" value="HemN_C"/>
</dbReference>
<dbReference type="GO" id="GO:0006779">
    <property type="term" value="P:porphyrin-containing compound biosynthetic process"/>
    <property type="evidence" value="ECO:0007669"/>
    <property type="project" value="InterPro"/>
</dbReference>
<accession>A0A060REB3</accession>
<dbReference type="STRING" id="1433126.BN938_2862"/>
<sequence>MVDAIERELRIRHDFITSTKTLYFGGGTPSVCSAQQLKRLIDTVRELWDVSQFEELTLEANPEDCTTDYLEALRALGVNRLSIGIQSFTDEHLEKMNRRHSSAQAVRAVRNAREVGFNNITIDLMYGLPFMTTEQWHSNLAQALELGVEHISAYHLTIEPNTIFGKRGLQAVDENISDEQFEILHKTLTRSGYEHYEVSNFAREGFRALHNSGYWQGIPYLGVGASAHSFDGCDRREWNVSSNKLYLEGAPRTQECLTEQDAHNEFLMTRLRTADGFSKSDYEQRFDRKILPSQGLNIVGDRVFIEAKDFLISDKIIASLFEIND</sequence>
<dbReference type="GO" id="GO:0046872">
    <property type="term" value="F:metal ion binding"/>
    <property type="evidence" value="ECO:0007669"/>
    <property type="project" value="UniProtKB-UniRule"/>
</dbReference>
<keyword evidence="2" id="KW-0004">4Fe-4S</keyword>
<dbReference type="Proteomes" id="UP000027616">
    <property type="component" value="Chromosome I"/>
</dbReference>
<keyword evidence="2" id="KW-0408">Iron</keyword>
<evidence type="ECO:0000313" key="4">
    <source>
        <dbReference type="EMBL" id="CDN32928.1"/>
    </source>
</evidence>